<sequence>MKQLVCVFLCIVLTACASSSRRNVQMNYDESAPFDSYKTYTIQAIQEGKQAAGLNSLIENSIVGAMADKGLSQAKSGKGDLLIRYATRIERGQEMKLEQISTGKGVYTRSQMEPVNEGSLLINIIDTKSDKIIWKASSISDITGVTIENLTQIAVDEAVDEVFEGYPSSLF</sequence>
<accession>A0A9E8HG79</accession>
<evidence type="ECO:0000313" key="3">
    <source>
        <dbReference type="EMBL" id="UZW74085.1"/>
    </source>
</evidence>
<dbReference type="PROSITE" id="PS51257">
    <property type="entry name" value="PROKAR_LIPOPROTEIN"/>
    <property type="match status" value="1"/>
</dbReference>
<proteinExistence type="predicted"/>
<keyword evidence="1" id="KW-0732">Signal</keyword>
<reference evidence="3" key="1">
    <citation type="submission" date="2022-07" db="EMBL/GenBank/DDBJ databases">
        <title>Alkalimarinus sp. nov., isolated from gut of a Alitta virens.</title>
        <authorList>
            <person name="Yang A.I."/>
            <person name="Shin N.-R."/>
        </authorList>
    </citation>
    <scope>NUCLEOTIDE SEQUENCE</scope>
    <source>
        <strain evidence="3">FA028</strain>
    </source>
</reference>
<keyword evidence="4" id="KW-1185">Reference proteome</keyword>
<evidence type="ECO:0000256" key="1">
    <source>
        <dbReference type="SAM" id="SignalP"/>
    </source>
</evidence>
<name>A0A9E8HG79_9ALTE</name>
<dbReference type="InterPro" id="IPR025411">
    <property type="entry name" value="DUF4136"/>
</dbReference>
<dbReference type="AlphaFoldDB" id="A0A9E8HG79"/>
<dbReference type="EMBL" id="CP101527">
    <property type="protein sequence ID" value="UZW74085.1"/>
    <property type="molecule type" value="Genomic_DNA"/>
</dbReference>
<evidence type="ECO:0000313" key="4">
    <source>
        <dbReference type="Proteomes" id="UP001164472"/>
    </source>
</evidence>
<dbReference type="Pfam" id="PF13590">
    <property type="entry name" value="DUF4136"/>
    <property type="match status" value="1"/>
</dbReference>
<feature type="domain" description="DUF4136" evidence="2">
    <location>
        <begin position="24"/>
        <end position="167"/>
    </location>
</feature>
<gene>
    <name evidence="3" type="ORF">NNL22_13765</name>
</gene>
<feature type="signal peptide" evidence="1">
    <location>
        <begin position="1"/>
        <end position="17"/>
    </location>
</feature>
<evidence type="ECO:0000259" key="2">
    <source>
        <dbReference type="Pfam" id="PF13590"/>
    </source>
</evidence>
<dbReference type="Gene3D" id="3.30.160.670">
    <property type="match status" value="1"/>
</dbReference>
<dbReference type="KEGG" id="asem:NNL22_13765"/>
<protein>
    <submittedName>
        <fullName evidence="3">DUF4136 domain-containing protein</fullName>
    </submittedName>
</protein>
<feature type="chain" id="PRO_5039249339" evidence="1">
    <location>
        <begin position="18"/>
        <end position="171"/>
    </location>
</feature>
<dbReference type="RefSeq" id="WP_251811313.1">
    <property type="nucleotide sequence ID" value="NZ_CP101527.1"/>
</dbReference>
<dbReference type="Proteomes" id="UP001164472">
    <property type="component" value="Chromosome"/>
</dbReference>
<organism evidence="3 4">
    <name type="scientific">Alkalimarinus sediminis</name>
    <dbReference type="NCBI Taxonomy" id="1632866"/>
    <lineage>
        <taxon>Bacteria</taxon>
        <taxon>Pseudomonadati</taxon>
        <taxon>Pseudomonadota</taxon>
        <taxon>Gammaproteobacteria</taxon>
        <taxon>Alteromonadales</taxon>
        <taxon>Alteromonadaceae</taxon>
        <taxon>Alkalimarinus</taxon>
    </lineage>
</organism>